<organism evidence="1 2">
    <name type="scientific">Rhizoctonia solani</name>
    <dbReference type="NCBI Taxonomy" id="456999"/>
    <lineage>
        <taxon>Eukaryota</taxon>
        <taxon>Fungi</taxon>
        <taxon>Dikarya</taxon>
        <taxon>Basidiomycota</taxon>
        <taxon>Agaricomycotina</taxon>
        <taxon>Agaricomycetes</taxon>
        <taxon>Cantharellales</taxon>
        <taxon>Ceratobasidiaceae</taxon>
        <taxon>Rhizoctonia</taxon>
    </lineage>
</organism>
<proteinExistence type="predicted"/>
<sequence length="286" mass="31628">MLAILQPFCPPMMASTIRPLMIGAVGEQEPVNATVSPVEVEEISSQPLAGIVVGPAAKQVILDMLRSGVPESVARSIFDTGYYEIIVPSKPTRAPYIAITYTNDVQEGHVCGLNAQPVQDAIFLTIPKLGITAVERGEWEEEETWDGFHWGSVEYHQESGGLDVVPQPVLYTIAELDDLEPVSGLQIYFAECDDNVSDLSVPTVDSDLEPWYSSKSYSGSGHTDYQEWSDDYELGDLRNLVVIEEDAELEQDFSMSAYLDSDLDYSEMDWDHSSETTLTDPGLEFD</sequence>
<reference evidence="1" key="1">
    <citation type="submission" date="2021-01" db="EMBL/GenBank/DDBJ databases">
        <authorList>
            <person name="Kaushik A."/>
        </authorList>
    </citation>
    <scope>NUCLEOTIDE SEQUENCE</scope>
    <source>
        <strain evidence="1">AG2-2IIIB</strain>
    </source>
</reference>
<dbReference type="Proteomes" id="UP000663843">
    <property type="component" value="Unassembled WGS sequence"/>
</dbReference>
<protein>
    <submittedName>
        <fullName evidence="1">Uncharacterized protein</fullName>
    </submittedName>
</protein>
<dbReference type="EMBL" id="CAJMWT010002149">
    <property type="protein sequence ID" value="CAE6434263.1"/>
    <property type="molecule type" value="Genomic_DNA"/>
</dbReference>
<evidence type="ECO:0000313" key="2">
    <source>
        <dbReference type="Proteomes" id="UP000663843"/>
    </source>
</evidence>
<name>A0A8H3AK95_9AGAM</name>
<evidence type="ECO:0000313" key="1">
    <source>
        <dbReference type="EMBL" id="CAE6434263.1"/>
    </source>
</evidence>
<gene>
    <name evidence="1" type="ORF">RDB_LOCUS67656</name>
</gene>
<comment type="caution">
    <text evidence="1">The sequence shown here is derived from an EMBL/GenBank/DDBJ whole genome shotgun (WGS) entry which is preliminary data.</text>
</comment>
<accession>A0A8H3AK95</accession>
<dbReference type="AlphaFoldDB" id="A0A8H3AK95"/>